<proteinExistence type="predicted"/>
<keyword evidence="2" id="KW-1185">Reference proteome</keyword>
<dbReference type="HOGENOM" id="CLU_3115692_0_0_7"/>
<dbReference type="AlphaFoldDB" id="A7I0E6"/>
<dbReference type="STRING" id="360107.CHAB381_0388"/>
<dbReference type="KEGG" id="cha:CHAB381_0388"/>
<gene>
    <name evidence="1" type="ordered locus">CHAB381_0388</name>
</gene>
<evidence type="ECO:0000313" key="1">
    <source>
        <dbReference type="EMBL" id="ABS52225.1"/>
    </source>
</evidence>
<dbReference type="Proteomes" id="UP000002407">
    <property type="component" value="Chromosome"/>
</dbReference>
<accession>A7I0E6</accession>
<organism evidence="1 2">
    <name type="scientific">Campylobacter hominis (strain ATCC BAA-381 / DSM 21671 / CCUG 45161 / LMG 19568 / NCTC 13146 / CH001A)</name>
    <dbReference type="NCBI Taxonomy" id="360107"/>
    <lineage>
        <taxon>Bacteria</taxon>
        <taxon>Pseudomonadati</taxon>
        <taxon>Campylobacterota</taxon>
        <taxon>Epsilonproteobacteria</taxon>
        <taxon>Campylobacterales</taxon>
        <taxon>Campylobacteraceae</taxon>
        <taxon>Campylobacter</taxon>
    </lineage>
</organism>
<evidence type="ECO:0000313" key="2">
    <source>
        <dbReference type="Proteomes" id="UP000002407"/>
    </source>
</evidence>
<sequence length="50" mass="6007">MYISAPNLNFNTKFVIAKYLVYDTLQDENTYFNTKFVIAKLMIYLIMYLI</sequence>
<dbReference type="EMBL" id="CP000776">
    <property type="protein sequence ID" value="ABS52225.1"/>
    <property type="molecule type" value="Genomic_DNA"/>
</dbReference>
<protein>
    <submittedName>
        <fullName evidence="1">Uncharacterized protein</fullName>
    </submittedName>
</protein>
<name>A7I0E6_CAMHC</name>
<reference evidence="2" key="1">
    <citation type="submission" date="2007-07" db="EMBL/GenBank/DDBJ databases">
        <title>Complete genome sequence of Campylobacter hominis ATCC BAA-381, a commensal isolated from the human gastrointestinal tract.</title>
        <authorList>
            <person name="Fouts D.E."/>
            <person name="Mongodin E.F."/>
            <person name="Puiu D."/>
            <person name="Sebastian Y."/>
            <person name="Miller W.G."/>
            <person name="Mandrell R.E."/>
            <person name="Nelson K.E."/>
        </authorList>
    </citation>
    <scope>NUCLEOTIDE SEQUENCE [LARGE SCALE GENOMIC DNA]</scope>
    <source>
        <strain evidence="2">ATCC BAA-381 / LMG 19568 / NCTC 13146 / CH001A</strain>
    </source>
</reference>